<dbReference type="InterPro" id="IPR036388">
    <property type="entry name" value="WH-like_DNA-bd_sf"/>
</dbReference>
<name>A0ABS2GKT9_9FIRM</name>
<reference evidence="2 3" key="1">
    <citation type="journal article" date="2021" name="Sci. Rep.">
        <title>The distribution of antibiotic resistance genes in chicken gut microbiota commensals.</title>
        <authorList>
            <person name="Juricova H."/>
            <person name="Matiasovicova J."/>
            <person name="Kubasova T."/>
            <person name="Cejkova D."/>
            <person name="Rychlik I."/>
        </authorList>
    </citation>
    <scope>NUCLEOTIDE SEQUENCE [LARGE SCALE GENOMIC DNA]</scope>
    <source>
        <strain evidence="2 3">An564</strain>
    </source>
</reference>
<gene>
    <name evidence="2" type="ORF">H9X81_05330</name>
</gene>
<dbReference type="Gene3D" id="1.10.10.10">
    <property type="entry name" value="Winged helix-like DNA-binding domain superfamily/Winged helix DNA-binding domain"/>
    <property type="match status" value="1"/>
</dbReference>
<dbReference type="PANTHER" id="PTHR33169">
    <property type="entry name" value="PADR-FAMILY TRANSCRIPTIONAL REGULATOR"/>
    <property type="match status" value="1"/>
</dbReference>
<protein>
    <submittedName>
        <fullName evidence="2">Helix-turn-helix transcriptional regulator</fullName>
    </submittedName>
</protein>
<dbReference type="Pfam" id="PF03551">
    <property type="entry name" value="PadR"/>
    <property type="match status" value="1"/>
</dbReference>
<dbReference type="InterPro" id="IPR052509">
    <property type="entry name" value="Metal_resp_DNA-bind_regulator"/>
</dbReference>
<sequence length="97" mass="11026">MSEAMYYILLALLHPVHGYGVMQRVRELSGGRLVLGPGTLYGILTRMHTEGYIRLESAEGRRKVYAITEAGTQALLEEYRRLKTMVQDGNILEEELK</sequence>
<dbReference type="Proteomes" id="UP000724149">
    <property type="component" value="Unassembled WGS sequence"/>
</dbReference>
<dbReference type="PANTHER" id="PTHR33169:SF13">
    <property type="entry name" value="PADR-FAMILY TRANSCRIPTIONAL REGULATOR"/>
    <property type="match status" value="1"/>
</dbReference>
<dbReference type="InterPro" id="IPR036390">
    <property type="entry name" value="WH_DNA-bd_sf"/>
</dbReference>
<organism evidence="2 3">
    <name type="scientific">Hydrogenoanaerobacterium saccharovorans</name>
    <dbReference type="NCBI Taxonomy" id="474960"/>
    <lineage>
        <taxon>Bacteria</taxon>
        <taxon>Bacillati</taxon>
        <taxon>Bacillota</taxon>
        <taxon>Clostridia</taxon>
        <taxon>Eubacteriales</taxon>
        <taxon>Oscillospiraceae</taxon>
        <taxon>Hydrogenoanaerobacterium</taxon>
    </lineage>
</organism>
<dbReference type="SUPFAM" id="SSF46785">
    <property type="entry name" value="Winged helix' DNA-binding domain"/>
    <property type="match status" value="1"/>
</dbReference>
<keyword evidence="3" id="KW-1185">Reference proteome</keyword>
<feature type="domain" description="Transcription regulator PadR N-terminal" evidence="1">
    <location>
        <begin position="10"/>
        <end position="75"/>
    </location>
</feature>
<dbReference type="EMBL" id="JACSNR010000004">
    <property type="protein sequence ID" value="MBM6923115.1"/>
    <property type="molecule type" value="Genomic_DNA"/>
</dbReference>
<comment type="caution">
    <text evidence="2">The sequence shown here is derived from an EMBL/GenBank/DDBJ whole genome shotgun (WGS) entry which is preliminary data.</text>
</comment>
<accession>A0ABS2GKT9</accession>
<evidence type="ECO:0000313" key="3">
    <source>
        <dbReference type="Proteomes" id="UP000724149"/>
    </source>
</evidence>
<evidence type="ECO:0000259" key="1">
    <source>
        <dbReference type="Pfam" id="PF03551"/>
    </source>
</evidence>
<proteinExistence type="predicted"/>
<evidence type="ECO:0000313" key="2">
    <source>
        <dbReference type="EMBL" id="MBM6923115.1"/>
    </source>
</evidence>
<dbReference type="InterPro" id="IPR005149">
    <property type="entry name" value="Tscrpt_reg_PadR_N"/>
</dbReference>